<dbReference type="Pfam" id="PF21136">
    <property type="entry name" value="WHD_MUS81"/>
    <property type="match status" value="1"/>
</dbReference>
<dbReference type="GO" id="GO:0031573">
    <property type="term" value="P:mitotic intra-S DNA damage checkpoint signaling"/>
    <property type="evidence" value="ECO:0007669"/>
    <property type="project" value="TreeGrafter"/>
</dbReference>
<keyword evidence="4 13" id="KW-0540">Nuclease</keyword>
<evidence type="ECO:0000256" key="4">
    <source>
        <dbReference type="ARBA" id="ARBA00022722"/>
    </source>
</evidence>
<comment type="similarity">
    <text evidence="3 13">Belongs to the XPF family.</text>
</comment>
<dbReference type="FunFam" id="1.10.10.10:FF:000307">
    <property type="entry name" value="Crossover junction endonuclease MUS81"/>
    <property type="match status" value="1"/>
</dbReference>
<keyword evidence="7 13" id="KW-0227">DNA damage</keyword>
<dbReference type="GO" id="GO:0048257">
    <property type="term" value="F:3'-flap endonuclease activity"/>
    <property type="evidence" value="ECO:0007669"/>
    <property type="project" value="TreeGrafter"/>
</dbReference>
<feature type="region of interest" description="Disordered" evidence="14">
    <location>
        <begin position="1"/>
        <end position="73"/>
    </location>
</feature>
<evidence type="ECO:0000256" key="10">
    <source>
        <dbReference type="ARBA" id="ARBA00023172"/>
    </source>
</evidence>
<accession>A0A9J6HBC5</accession>
<dbReference type="GO" id="GO:0046872">
    <property type="term" value="F:metal ion binding"/>
    <property type="evidence" value="ECO:0007669"/>
    <property type="project" value="UniProtKB-UniRule"/>
</dbReference>
<gene>
    <name evidence="16" type="ORF">HPB48_026137</name>
</gene>
<keyword evidence="17" id="KW-1185">Reference proteome</keyword>
<evidence type="ECO:0000256" key="1">
    <source>
        <dbReference type="ARBA" id="ARBA00001946"/>
    </source>
</evidence>
<evidence type="ECO:0000256" key="8">
    <source>
        <dbReference type="ARBA" id="ARBA00022801"/>
    </source>
</evidence>
<sequence length="279" mass="30140">MLDKKLEEHRLANPDWCPPSGPAVLDLTDDDDSQASTSQGNGSSGSDKGTNGPTKRKAGDKGPAKKRPARQYVPLPRSGAHAILVTLGRRRAQLKASWTGASCHDWMSKSDLIMAAQPLCDASFTQPLADSHYTAWNSMATLIRRGLVSKQGCPARFSLTEEGEELANRIMAPGTLCDSAASSSDECQPLPCCSDSDDAAVSLAPMRPPLPPLDTLRIVLLVDCSETTASSQERFLRELRELELPHEVRRLTVGDFAWLCRSSSRPEIEPDGKGSAEAK</sequence>
<comment type="cofactor">
    <cofactor evidence="1 13">
        <name>Mg(2+)</name>
        <dbReference type="ChEBI" id="CHEBI:18420"/>
    </cofactor>
</comment>
<dbReference type="OrthoDB" id="5963188at2759"/>
<name>A0A9J6HBC5_HAELO</name>
<dbReference type="PANTHER" id="PTHR13451:SF0">
    <property type="entry name" value="CROSSOVER JUNCTION ENDONUCLEASE MUS81"/>
    <property type="match status" value="1"/>
</dbReference>
<comment type="function">
    <text evidence="13">Interacts with EME1 to form a DNA structure-specific endonuclease with substrate preference for branched DNA structures with a 5'-end at the branch nick. Typical substrates include 3'-flap structures, D-loops, replication forks and nicked Holliday junctions. May be required in mitosis for the processing of stalled or collapsed replication fork intermediates. May be required in meiosis for the repair of meiosis-specific double strand breaks subsequent to single-end invasion (SEI).</text>
</comment>
<evidence type="ECO:0000256" key="9">
    <source>
        <dbReference type="ARBA" id="ARBA00022842"/>
    </source>
</evidence>
<evidence type="ECO:0000256" key="13">
    <source>
        <dbReference type="RuleBase" id="RU369042"/>
    </source>
</evidence>
<reference evidence="16 17" key="1">
    <citation type="journal article" date="2020" name="Cell">
        <title>Large-Scale Comparative Analyses of Tick Genomes Elucidate Their Genetic Diversity and Vector Capacities.</title>
        <authorList>
            <consortium name="Tick Genome and Microbiome Consortium (TIGMIC)"/>
            <person name="Jia N."/>
            <person name="Wang J."/>
            <person name="Shi W."/>
            <person name="Du L."/>
            <person name="Sun Y."/>
            <person name="Zhan W."/>
            <person name="Jiang J.F."/>
            <person name="Wang Q."/>
            <person name="Zhang B."/>
            <person name="Ji P."/>
            <person name="Bell-Sakyi L."/>
            <person name="Cui X.M."/>
            <person name="Yuan T.T."/>
            <person name="Jiang B.G."/>
            <person name="Yang W.F."/>
            <person name="Lam T.T."/>
            <person name="Chang Q.C."/>
            <person name="Ding S.J."/>
            <person name="Wang X.J."/>
            <person name="Zhu J.G."/>
            <person name="Ruan X.D."/>
            <person name="Zhao L."/>
            <person name="Wei J.T."/>
            <person name="Ye R.Z."/>
            <person name="Que T.C."/>
            <person name="Du C.H."/>
            <person name="Zhou Y.H."/>
            <person name="Cheng J.X."/>
            <person name="Dai P.F."/>
            <person name="Guo W.B."/>
            <person name="Han X.H."/>
            <person name="Huang E.J."/>
            <person name="Li L.F."/>
            <person name="Wei W."/>
            <person name="Gao Y.C."/>
            <person name="Liu J.Z."/>
            <person name="Shao H.Z."/>
            <person name="Wang X."/>
            <person name="Wang C.C."/>
            <person name="Yang T.C."/>
            <person name="Huo Q.B."/>
            <person name="Li W."/>
            <person name="Chen H.Y."/>
            <person name="Chen S.E."/>
            <person name="Zhou L.G."/>
            <person name="Ni X.B."/>
            <person name="Tian J.H."/>
            <person name="Sheng Y."/>
            <person name="Liu T."/>
            <person name="Pan Y.S."/>
            <person name="Xia L.Y."/>
            <person name="Li J."/>
            <person name="Zhao F."/>
            <person name="Cao W.C."/>
        </authorList>
    </citation>
    <scope>NUCLEOTIDE SEQUENCE [LARGE SCALE GENOMIC DNA]</scope>
    <source>
        <strain evidence="16">HaeL-2018</strain>
    </source>
</reference>
<keyword evidence="8 13" id="KW-0378">Hydrolase</keyword>
<evidence type="ECO:0000313" key="17">
    <source>
        <dbReference type="Proteomes" id="UP000821853"/>
    </source>
</evidence>
<keyword evidence="6 13" id="KW-0255">Endonuclease</keyword>
<comment type="subunit">
    <text evidence="13">Interacts with EME1.</text>
</comment>
<proteinExistence type="inferred from homology"/>
<protein>
    <recommendedName>
        <fullName evidence="13">Crossover junction endonuclease MUS81</fullName>
        <ecNumber evidence="13">3.1.22.-</ecNumber>
    </recommendedName>
</protein>
<dbReference type="Gene3D" id="1.10.10.10">
    <property type="entry name" value="Winged helix-like DNA-binding domain superfamily/Winged helix DNA-binding domain"/>
    <property type="match status" value="1"/>
</dbReference>
<dbReference type="Proteomes" id="UP000821853">
    <property type="component" value="Unassembled WGS sequence"/>
</dbReference>
<dbReference type="GO" id="GO:0003677">
    <property type="term" value="F:DNA binding"/>
    <property type="evidence" value="ECO:0007669"/>
    <property type="project" value="UniProtKB-UniRule"/>
</dbReference>
<dbReference type="InterPro" id="IPR036388">
    <property type="entry name" value="WH-like_DNA-bd_sf"/>
</dbReference>
<feature type="compositionally biased region" description="Polar residues" evidence="14">
    <location>
        <begin position="40"/>
        <end position="53"/>
    </location>
</feature>
<evidence type="ECO:0000256" key="2">
    <source>
        <dbReference type="ARBA" id="ARBA00004123"/>
    </source>
</evidence>
<evidence type="ECO:0000256" key="14">
    <source>
        <dbReference type="SAM" id="MobiDB-lite"/>
    </source>
</evidence>
<dbReference type="EMBL" id="JABSTR010001659">
    <property type="protein sequence ID" value="KAH9384144.1"/>
    <property type="molecule type" value="Genomic_DNA"/>
</dbReference>
<keyword evidence="10 13" id="KW-0233">DNA recombination</keyword>
<dbReference type="InterPro" id="IPR047417">
    <property type="entry name" value="WHD_MUS81"/>
</dbReference>
<comment type="caution">
    <text evidence="16">The sequence shown here is derived from an EMBL/GenBank/DDBJ whole genome shotgun (WGS) entry which is preliminary data.</text>
</comment>
<evidence type="ECO:0000313" key="16">
    <source>
        <dbReference type="EMBL" id="KAH9384144.1"/>
    </source>
</evidence>
<feature type="compositionally biased region" description="Basic and acidic residues" evidence="14">
    <location>
        <begin position="1"/>
        <end position="12"/>
    </location>
</feature>
<dbReference type="PANTHER" id="PTHR13451">
    <property type="entry name" value="CLASS II CROSSOVER JUNCTION ENDONUCLEASE MUS81"/>
    <property type="match status" value="1"/>
</dbReference>
<dbReference type="GO" id="GO:0000727">
    <property type="term" value="P:double-strand break repair via break-induced replication"/>
    <property type="evidence" value="ECO:0007669"/>
    <property type="project" value="UniProtKB-UniRule"/>
</dbReference>
<dbReference type="GO" id="GO:0006308">
    <property type="term" value="P:DNA catabolic process"/>
    <property type="evidence" value="ECO:0007669"/>
    <property type="project" value="UniProtKB-UniRule"/>
</dbReference>
<dbReference type="GO" id="GO:0000712">
    <property type="term" value="P:resolution of meiotic recombination intermediates"/>
    <property type="evidence" value="ECO:0007669"/>
    <property type="project" value="TreeGrafter"/>
</dbReference>
<dbReference type="EC" id="3.1.22.-" evidence="13"/>
<dbReference type="GO" id="GO:0048476">
    <property type="term" value="C:Holliday junction resolvase complex"/>
    <property type="evidence" value="ECO:0007669"/>
    <property type="project" value="UniProtKB-UniRule"/>
</dbReference>
<evidence type="ECO:0000259" key="15">
    <source>
        <dbReference type="Pfam" id="PF21136"/>
    </source>
</evidence>
<dbReference type="CDD" id="cd21036">
    <property type="entry name" value="WH_MUS81"/>
    <property type="match status" value="1"/>
</dbReference>
<evidence type="ECO:0000256" key="7">
    <source>
        <dbReference type="ARBA" id="ARBA00022763"/>
    </source>
</evidence>
<dbReference type="GO" id="GO:0005634">
    <property type="term" value="C:nucleus"/>
    <property type="evidence" value="ECO:0007669"/>
    <property type="project" value="UniProtKB-SubCell"/>
</dbReference>
<dbReference type="AlphaFoldDB" id="A0A9J6HBC5"/>
<keyword evidence="9 13" id="KW-0460">Magnesium</keyword>
<evidence type="ECO:0000256" key="3">
    <source>
        <dbReference type="ARBA" id="ARBA00010015"/>
    </source>
</evidence>
<evidence type="ECO:0000256" key="11">
    <source>
        <dbReference type="ARBA" id="ARBA00023204"/>
    </source>
</evidence>
<keyword evidence="12 13" id="KW-0539">Nucleus</keyword>
<keyword evidence="5 13" id="KW-0479">Metal-binding</keyword>
<dbReference type="GO" id="GO:0008821">
    <property type="term" value="F:crossover junction DNA endonuclease activity"/>
    <property type="evidence" value="ECO:0007669"/>
    <property type="project" value="UniProtKB-UniRule"/>
</dbReference>
<keyword evidence="11 13" id="KW-0234">DNA repair</keyword>
<organism evidence="16 17">
    <name type="scientific">Haemaphysalis longicornis</name>
    <name type="common">Bush tick</name>
    <dbReference type="NCBI Taxonomy" id="44386"/>
    <lineage>
        <taxon>Eukaryota</taxon>
        <taxon>Metazoa</taxon>
        <taxon>Ecdysozoa</taxon>
        <taxon>Arthropoda</taxon>
        <taxon>Chelicerata</taxon>
        <taxon>Arachnida</taxon>
        <taxon>Acari</taxon>
        <taxon>Parasitiformes</taxon>
        <taxon>Ixodida</taxon>
        <taxon>Ixodoidea</taxon>
        <taxon>Ixodidae</taxon>
        <taxon>Haemaphysalinae</taxon>
        <taxon>Haemaphysalis</taxon>
    </lineage>
</organism>
<dbReference type="VEuPathDB" id="VectorBase:HLOH_060138"/>
<dbReference type="InterPro" id="IPR033309">
    <property type="entry name" value="Mus81"/>
</dbReference>
<evidence type="ECO:0000256" key="12">
    <source>
        <dbReference type="ARBA" id="ARBA00023242"/>
    </source>
</evidence>
<evidence type="ECO:0000256" key="5">
    <source>
        <dbReference type="ARBA" id="ARBA00022723"/>
    </source>
</evidence>
<comment type="subcellular location">
    <subcellularLocation>
        <location evidence="2 13">Nucleus</location>
    </subcellularLocation>
</comment>
<feature type="domain" description="MUS81 winged helix" evidence="15">
    <location>
        <begin position="74"/>
        <end position="170"/>
    </location>
</feature>
<evidence type="ECO:0000256" key="6">
    <source>
        <dbReference type="ARBA" id="ARBA00022759"/>
    </source>
</evidence>